<sequence>MGWIDGKKDPIALMQLQDNNESICWVIYVTLENWQQHIRSTVSLVLY</sequence>
<reference evidence="1" key="1">
    <citation type="submission" date="2018-02" db="EMBL/GenBank/DDBJ databases">
        <title>Rhizophora mucronata_Transcriptome.</title>
        <authorList>
            <person name="Meera S.P."/>
            <person name="Sreeshan A."/>
            <person name="Augustine A."/>
        </authorList>
    </citation>
    <scope>NUCLEOTIDE SEQUENCE</scope>
    <source>
        <tissue evidence="1">Leaf</tissue>
    </source>
</reference>
<organism evidence="1">
    <name type="scientific">Rhizophora mucronata</name>
    <name type="common">Asiatic mangrove</name>
    <dbReference type="NCBI Taxonomy" id="61149"/>
    <lineage>
        <taxon>Eukaryota</taxon>
        <taxon>Viridiplantae</taxon>
        <taxon>Streptophyta</taxon>
        <taxon>Embryophyta</taxon>
        <taxon>Tracheophyta</taxon>
        <taxon>Spermatophyta</taxon>
        <taxon>Magnoliopsida</taxon>
        <taxon>eudicotyledons</taxon>
        <taxon>Gunneridae</taxon>
        <taxon>Pentapetalae</taxon>
        <taxon>rosids</taxon>
        <taxon>fabids</taxon>
        <taxon>Malpighiales</taxon>
        <taxon>Rhizophoraceae</taxon>
        <taxon>Rhizophora</taxon>
    </lineage>
</organism>
<proteinExistence type="predicted"/>
<accession>A0A2P2NMR5</accession>
<protein>
    <submittedName>
        <fullName evidence="1">Uncharacterized protein</fullName>
    </submittedName>
</protein>
<dbReference type="AlphaFoldDB" id="A0A2P2NMR5"/>
<dbReference type="EMBL" id="GGEC01063334">
    <property type="protein sequence ID" value="MBX43818.1"/>
    <property type="molecule type" value="Transcribed_RNA"/>
</dbReference>
<name>A0A2P2NMR5_RHIMU</name>
<evidence type="ECO:0000313" key="1">
    <source>
        <dbReference type="EMBL" id="MBX43818.1"/>
    </source>
</evidence>